<dbReference type="EMBL" id="JBHTEE010000001">
    <property type="protein sequence ID" value="MFC7599777.1"/>
    <property type="molecule type" value="Genomic_DNA"/>
</dbReference>
<dbReference type="PROSITE" id="PS00136">
    <property type="entry name" value="SUBTILASE_ASP"/>
    <property type="match status" value="1"/>
</dbReference>
<dbReference type="RefSeq" id="WP_343960959.1">
    <property type="nucleotide sequence ID" value="NZ_BAAAGK010000001.1"/>
</dbReference>
<dbReference type="InterPro" id="IPR023827">
    <property type="entry name" value="Peptidase_S8_Asp-AS"/>
</dbReference>
<evidence type="ECO:0000256" key="2">
    <source>
        <dbReference type="ARBA" id="ARBA00022670"/>
    </source>
</evidence>
<gene>
    <name evidence="7" type="ORF">ACFQVD_06610</name>
</gene>
<accession>A0ABW2SVB3</accession>
<feature type="domain" description="Peptidase S8/S53" evidence="6">
    <location>
        <begin position="41"/>
        <end position="270"/>
    </location>
</feature>
<dbReference type="InterPro" id="IPR000209">
    <property type="entry name" value="Peptidase_S8/S53_dom"/>
</dbReference>
<comment type="caution">
    <text evidence="7">The sequence shown here is derived from an EMBL/GenBank/DDBJ whole genome shotgun (WGS) entry which is preliminary data.</text>
</comment>
<evidence type="ECO:0000256" key="4">
    <source>
        <dbReference type="ARBA" id="ARBA00022825"/>
    </source>
</evidence>
<keyword evidence="4 5" id="KW-0720">Serine protease</keyword>
<comment type="similarity">
    <text evidence="1 5">Belongs to the peptidase S8 family.</text>
</comment>
<dbReference type="Gene3D" id="3.40.50.200">
    <property type="entry name" value="Peptidase S8/S53 domain"/>
    <property type="match status" value="1"/>
</dbReference>
<feature type="active site" description="Charge relay system" evidence="5">
    <location>
        <position position="90"/>
    </location>
</feature>
<dbReference type="InterPro" id="IPR034067">
    <property type="entry name" value="Serine_protease_KerA-like_dom"/>
</dbReference>
<dbReference type="SUPFAM" id="SSF52743">
    <property type="entry name" value="Subtilisin-like"/>
    <property type="match status" value="1"/>
</dbReference>
<dbReference type="PROSITE" id="PS51892">
    <property type="entry name" value="SUBTILASE"/>
    <property type="match status" value="1"/>
</dbReference>
<dbReference type="Proteomes" id="UP001596514">
    <property type="component" value="Unassembled WGS sequence"/>
</dbReference>
<dbReference type="CDD" id="cd07492">
    <property type="entry name" value="Peptidases_S8_8"/>
    <property type="match status" value="1"/>
</dbReference>
<evidence type="ECO:0000259" key="6">
    <source>
        <dbReference type="Pfam" id="PF00082"/>
    </source>
</evidence>
<dbReference type="PANTHER" id="PTHR43806">
    <property type="entry name" value="PEPTIDASE S8"/>
    <property type="match status" value="1"/>
</dbReference>
<reference evidence="8" key="1">
    <citation type="journal article" date="2019" name="Int. J. Syst. Evol. Microbiol.">
        <title>The Global Catalogue of Microorganisms (GCM) 10K type strain sequencing project: providing services to taxonomists for standard genome sequencing and annotation.</title>
        <authorList>
            <consortium name="The Broad Institute Genomics Platform"/>
            <consortium name="The Broad Institute Genome Sequencing Center for Infectious Disease"/>
            <person name="Wu L."/>
            <person name="Ma J."/>
        </authorList>
    </citation>
    <scope>NUCLEOTIDE SEQUENCE [LARGE SCALE GENOMIC DNA]</scope>
    <source>
        <strain evidence="8">JCM 10083</strain>
    </source>
</reference>
<dbReference type="InterPro" id="IPR036852">
    <property type="entry name" value="Peptidase_S8/S53_dom_sf"/>
</dbReference>
<evidence type="ECO:0000256" key="3">
    <source>
        <dbReference type="ARBA" id="ARBA00022801"/>
    </source>
</evidence>
<dbReference type="InterPro" id="IPR015500">
    <property type="entry name" value="Peptidase_S8_subtilisin-rel"/>
</dbReference>
<evidence type="ECO:0000256" key="5">
    <source>
        <dbReference type="PROSITE-ProRule" id="PRU01240"/>
    </source>
</evidence>
<protein>
    <submittedName>
        <fullName evidence="7">S8 family serine peptidase</fullName>
    </submittedName>
</protein>
<dbReference type="InterPro" id="IPR050131">
    <property type="entry name" value="Peptidase_S8_subtilisin-like"/>
</dbReference>
<evidence type="ECO:0000256" key="1">
    <source>
        <dbReference type="ARBA" id="ARBA00011073"/>
    </source>
</evidence>
<proteinExistence type="inferred from homology"/>
<evidence type="ECO:0000313" key="7">
    <source>
        <dbReference type="EMBL" id="MFC7599777.1"/>
    </source>
</evidence>
<organism evidence="7 8">
    <name type="scientific">Streptosporangium amethystogenes subsp. fukuiense</name>
    <dbReference type="NCBI Taxonomy" id="698418"/>
    <lineage>
        <taxon>Bacteria</taxon>
        <taxon>Bacillati</taxon>
        <taxon>Actinomycetota</taxon>
        <taxon>Actinomycetes</taxon>
        <taxon>Streptosporangiales</taxon>
        <taxon>Streptosporangiaceae</taxon>
        <taxon>Streptosporangium</taxon>
    </lineage>
</organism>
<keyword evidence="2 5" id="KW-0645">Protease</keyword>
<name>A0ABW2SVB3_9ACTN</name>
<feature type="active site" description="Charge relay system" evidence="5">
    <location>
        <position position="50"/>
    </location>
</feature>
<dbReference type="PRINTS" id="PR00723">
    <property type="entry name" value="SUBTILISIN"/>
</dbReference>
<sequence length="278" mass="29381">MTAHPELTWRLGAEDDLADITVSAAGNAAVTPEWAWQGATGRGVRVCVVDSGVDRDHPLLAPVQATHAVVTGPGGKAVVRESDAADTCGHGTACAGIIRSIAPECELHSVQVLGAGFSGTGDAFVTGLRWAIEQGFDVVSLSLSTNRRHLAEPLRELGDLAYFRRTVLVASAHNLPVESFPWRFSSVISVGSHAGADPGLILYNPRPPVEFFAHGSDVEVAWPGGGRTRCTGNSFATPHVAAHCALILSKHPGLTPFQVKTVLYLTAQNVRKLDDGER</sequence>
<keyword evidence="3 5" id="KW-0378">Hydrolase</keyword>
<evidence type="ECO:0000313" key="8">
    <source>
        <dbReference type="Proteomes" id="UP001596514"/>
    </source>
</evidence>
<dbReference type="Pfam" id="PF00082">
    <property type="entry name" value="Peptidase_S8"/>
    <property type="match status" value="1"/>
</dbReference>
<feature type="active site" description="Charge relay system" evidence="5">
    <location>
        <position position="234"/>
    </location>
</feature>
<dbReference type="PANTHER" id="PTHR43806:SF11">
    <property type="entry name" value="CEREVISIN-RELATED"/>
    <property type="match status" value="1"/>
</dbReference>
<keyword evidence="8" id="KW-1185">Reference proteome</keyword>